<proteinExistence type="predicted"/>
<dbReference type="RefSeq" id="WP_207869017.1">
    <property type="nucleotide sequence ID" value="NZ_CP062222.1"/>
</dbReference>
<accession>A0A975C3B0</accession>
<dbReference type="AlphaFoldDB" id="A0A975C3B0"/>
<evidence type="ECO:0000313" key="2">
    <source>
        <dbReference type="Proteomes" id="UP000663918"/>
    </source>
</evidence>
<organism evidence="1 2">
    <name type="scientific">Brevundimonas goettingensis</name>
    <dbReference type="NCBI Taxonomy" id="2774190"/>
    <lineage>
        <taxon>Bacteria</taxon>
        <taxon>Pseudomonadati</taxon>
        <taxon>Pseudomonadota</taxon>
        <taxon>Alphaproteobacteria</taxon>
        <taxon>Caulobacterales</taxon>
        <taxon>Caulobacteraceae</taxon>
        <taxon>Brevundimonas</taxon>
    </lineage>
</organism>
<dbReference type="KEGG" id="bgoe:IFJ75_14885"/>
<keyword evidence="2" id="KW-1185">Reference proteome</keyword>
<sequence length="72" mass="8167">MRIGHHGYEIEVHGGRTDWLWVVFDEEGDQLRSGHAQTQASALRRARRTVAWLSNPLIAWIEPLLAPASHQA</sequence>
<name>A0A975C3B0_9CAUL</name>
<dbReference type="Proteomes" id="UP000663918">
    <property type="component" value="Chromosome"/>
</dbReference>
<gene>
    <name evidence="1" type="ORF">IFJ75_14885</name>
</gene>
<dbReference type="EMBL" id="CP062222">
    <property type="protein sequence ID" value="QTC90546.1"/>
    <property type="molecule type" value="Genomic_DNA"/>
</dbReference>
<protein>
    <submittedName>
        <fullName evidence="1">Uncharacterized protein</fullName>
    </submittedName>
</protein>
<reference evidence="1" key="1">
    <citation type="submission" date="2020-09" db="EMBL/GenBank/DDBJ databases">
        <title>Brevundimonas sp. LVF2 isolated from a puddle in Goettingen, Germany.</title>
        <authorList>
            <person name="Friedrich I."/>
            <person name="Klassen A."/>
            <person name="Hannes N."/>
            <person name="Schneider D."/>
            <person name="Hertel R."/>
            <person name="Daniel R."/>
        </authorList>
    </citation>
    <scope>NUCLEOTIDE SEQUENCE</scope>
    <source>
        <strain evidence="1">LVF2</strain>
    </source>
</reference>
<evidence type="ECO:0000313" key="1">
    <source>
        <dbReference type="EMBL" id="QTC90546.1"/>
    </source>
</evidence>